<keyword evidence="3" id="KW-1185">Reference proteome</keyword>
<protein>
    <submittedName>
        <fullName evidence="2">Uncharacterized protein</fullName>
    </submittedName>
</protein>
<evidence type="ECO:0000313" key="3">
    <source>
        <dbReference type="Proteomes" id="UP000241890"/>
    </source>
</evidence>
<dbReference type="InParanoid" id="A0A2R5GY38"/>
<dbReference type="Proteomes" id="UP000241890">
    <property type="component" value="Unassembled WGS sequence"/>
</dbReference>
<dbReference type="EMBL" id="BEYU01000500">
    <property type="protein sequence ID" value="GBG35239.1"/>
    <property type="molecule type" value="Genomic_DNA"/>
</dbReference>
<sequence length="117" mass="12755">MMKAAMLALVALAMLVAASIVSVAESVVTQKVANRANVITKFPGCVILGHHDWKDSPMSRDFAEDAHVDGVVSAGACQDICFESWKNSKFRGIQVYNSASYQAIFRHEGCYVEDTAR</sequence>
<accession>A0A2R5GY38</accession>
<comment type="caution">
    <text evidence="2">The sequence shown here is derived from an EMBL/GenBank/DDBJ whole genome shotgun (WGS) entry which is preliminary data.</text>
</comment>
<evidence type="ECO:0000256" key="1">
    <source>
        <dbReference type="SAM" id="SignalP"/>
    </source>
</evidence>
<proteinExistence type="predicted"/>
<evidence type="ECO:0000313" key="2">
    <source>
        <dbReference type="EMBL" id="GBG35239.1"/>
    </source>
</evidence>
<feature type="chain" id="PRO_5015319670" evidence="1">
    <location>
        <begin position="19"/>
        <end position="117"/>
    </location>
</feature>
<reference evidence="2 3" key="1">
    <citation type="submission" date="2017-12" db="EMBL/GenBank/DDBJ databases">
        <title>Sequencing, de novo assembly and annotation of complete genome of a new Thraustochytrid species, strain FCC1311.</title>
        <authorList>
            <person name="Sedici K."/>
            <person name="Godart F."/>
            <person name="Aiese Cigliano R."/>
            <person name="Sanseverino W."/>
            <person name="Barakat M."/>
            <person name="Ortet P."/>
            <person name="Marechal E."/>
            <person name="Cagnac O."/>
            <person name="Amato A."/>
        </authorList>
    </citation>
    <scope>NUCLEOTIDE SEQUENCE [LARGE SCALE GENOMIC DNA]</scope>
</reference>
<feature type="signal peptide" evidence="1">
    <location>
        <begin position="1"/>
        <end position="18"/>
    </location>
</feature>
<organism evidence="2 3">
    <name type="scientific">Hondaea fermentalgiana</name>
    <dbReference type="NCBI Taxonomy" id="2315210"/>
    <lineage>
        <taxon>Eukaryota</taxon>
        <taxon>Sar</taxon>
        <taxon>Stramenopiles</taxon>
        <taxon>Bigyra</taxon>
        <taxon>Labyrinthulomycetes</taxon>
        <taxon>Thraustochytrida</taxon>
        <taxon>Thraustochytriidae</taxon>
        <taxon>Hondaea</taxon>
    </lineage>
</organism>
<keyword evidence="1" id="KW-0732">Signal</keyword>
<gene>
    <name evidence="2" type="ORF">FCC1311_114622</name>
</gene>
<name>A0A2R5GY38_9STRA</name>
<dbReference type="AlphaFoldDB" id="A0A2R5GY38"/>